<dbReference type="OrthoDB" id="434771at2759"/>
<feature type="domain" description="Acyl-CoA dehydrogenase/oxidase C-terminal" evidence="8">
    <location>
        <begin position="317"/>
        <end position="463"/>
    </location>
</feature>
<dbReference type="Proteomes" id="UP000037460">
    <property type="component" value="Unassembled WGS sequence"/>
</dbReference>
<dbReference type="Gene3D" id="1.10.540.10">
    <property type="entry name" value="Acyl-CoA dehydrogenase/oxidase, N-terminal domain"/>
    <property type="match status" value="1"/>
</dbReference>
<evidence type="ECO:0000259" key="9">
    <source>
        <dbReference type="Pfam" id="PF02770"/>
    </source>
</evidence>
<sequence length="519" mass="56171">MGSILQGVYKRSLSGQASAADGAAVGKLASVVAQLGVAAADRYTKTPDRLTMAAGVARGLPEAEYAALKSKLLAFMHEEIYPREVAFAKQSHAFSASNEWTHPPLLIELMHKAKAAGLWNLWLPVDTAALVRGGEFKGGGLTNLQYADLCEIMGTSVHGEMAAMSTNCASPDTGNMETIARFGTAEQHEQWLVPLLHGQIRSCFAMTEPDVACSDATNVSIDISKEGSEYVINGRKWWCTGAGSLHTKVMILMGKTDPTNPSVHKQQSMILVPMDTPGIRIARPLTVFGDDDAPKGHMEIEFQNCRVPQSSILWGEGKGFEIAQRRLGPGRIHHCMRAIGQAERALSLMCARAEARVAFGKPLALRDTVLDDIARCRADIDSMRHLVREAAHLMDTKGNTDHHTRQLLSIVKASVPATVQRIADQAIQIHGGAGVCADTPLATIFASARVLRLADGPDEVHWRKAGQLELEAQRESRLRGLGLYTPARDATEPTFRRTTDPISAKSAAAIASFEKSMAR</sequence>
<dbReference type="Pfam" id="PF02771">
    <property type="entry name" value="Acyl-CoA_dh_N"/>
    <property type="match status" value="1"/>
</dbReference>
<keyword evidence="12" id="KW-1185">Reference proteome</keyword>
<name>A0A0M0JW75_9EUKA</name>
<dbReference type="InterPro" id="IPR046373">
    <property type="entry name" value="Acyl-CoA_Oxase/DH_mid-dom_sf"/>
</dbReference>
<dbReference type="SUPFAM" id="SSF56645">
    <property type="entry name" value="Acyl-CoA dehydrogenase NM domain-like"/>
    <property type="match status" value="1"/>
</dbReference>
<dbReference type="InterPro" id="IPR013786">
    <property type="entry name" value="AcylCoA_DH/ox_N"/>
</dbReference>
<comment type="cofactor">
    <cofactor evidence="1 7">
        <name>FAD</name>
        <dbReference type="ChEBI" id="CHEBI:57692"/>
    </cofactor>
</comment>
<evidence type="ECO:0000256" key="2">
    <source>
        <dbReference type="ARBA" id="ARBA00009347"/>
    </source>
</evidence>
<dbReference type="Pfam" id="PF02770">
    <property type="entry name" value="Acyl-CoA_dh_M"/>
    <property type="match status" value="1"/>
</dbReference>
<evidence type="ECO:0000256" key="5">
    <source>
        <dbReference type="ARBA" id="ARBA00022827"/>
    </source>
</evidence>
<proteinExistence type="inferred from homology"/>
<dbReference type="PANTHER" id="PTHR48083:SF13">
    <property type="entry name" value="ACYL-COA DEHYDROGENASE FAMILY MEMBER 11"/>
    <property type="match status" value="1"/>
</dbReference>
<accession>A0A0M0JW75</accession>
<dbReference type="SUPFAM" id="SSF47203">
    <property type="entry name" value="Acyl-CoA dehydrogenase C-terminal domain-like"/>
    <property type="match status" value="1"/>
</dbReference>
<keyword evidence="4 7" id="KW-0285">Flavoprotein</keyword>
<dbReference type="InterPro" id="IPR050741">
    <property type="entry name" value="Acyl-CoA_dehydrogenase"/>
</dbReference>
<reference evidence="12" key="1">
    <citation type="journal article" date="2015" name="PLoS Genet.">
        <title>Genome Sequence and Transcriptome Analyses of Chrysochromulina tobin: Metabolic Tools for Enhanced Algal Fitness in the Prominent Order Prymnesiales (Haptophyceae).</title>
        <authorList>
            <person name="Hovde B.T."/>
            <person name="Deodato C.R."/>
            <person name="Hunsperger H.M."/>
            <person name="Ryken S.A."/>
            <person name="Yost W."/>
            <person name="Jha R.K."/>
            <person name="Patterson J."/>
            <person name="Monnat R.J. Jr."/>
            <person name="Barlow S.B."/>
            <person name="Starkenburg S.R."/>
            <person name="Cattolico R.A."/>
        </authorList>
    </citation>
    <scope>NUCLEOTIDE SEQUENCE</scope>
    <source>
        <strain evidence="12">CCMP291</strain>
    </source>
</reference>
<dbReference type="InterPro" id="IPR006091">
    <property type="entry name" value="Acyl-CoA_Oxase/DH_mid-dom"/>
</dbReference>
<dbReference type="FunFam" id="2.40.110.10:FF:000002">
    <property type="entry name" value="Acyl-CoA dehydrogenase fadE12"/>
    <property type="match status" value="1"/>
</dbReference>
<evidence type="ECO:0000313" key="11">
    <source>
        <dbReference type="EMBL" id="KOO30805.1"/>
    </source>
</evidence>
<evidence type="ECO:0000256" key="4">
    <source>
        <dbReference type="ARBA" id="ARBA00022630"/>
    </source>
</evidence>
<dbReference type="AlphaFoldDB" id="A0A0M0JW75"/>
<dbReference type="InterPro" id="IPR009100">
    <property type="entry name" value="AcylCoA_DH/oxidase_NM_dom_sf"/>
</dbReference>
<evidence type="ECO:0000259" key="10">
    <source>
        <dbReference type="Pfam" id="PF02771"/>
    </source>
</evidence>
<evidence type="ECO:0000313" key="12">
    <source>
        <dbReference type="Proteomes" id="UP000037460"/>
    </source>
</evidence>
<evidence type="ECO:0000256" key="1">
    <source>
        <dbReference type="ARBA" id="ARBA00001974"/>
    </source>
</evidence>
<comment type="subunit">
    <text evidence="3">Homodimer.</text>
</comment>
<dbReference type="Gene3D" id="1.20.140.10">
    <property type="entry name" value="Butyryl-CoA Dehydrogenase, subunit A, domain 3"/>
    <property type="match status" value="1"/>
</dbReference>
<protein>
    <submittedName>
        <fullName evidence="11">Acyl-CoA dehydrogenase</fullName>
    </submittedName>
</protein>
<comment type="similarity">
    <text evidence="2 7">Belongs to the acyl-CoA dehydrogenase family.</text>
</comment>
<dbReference type="InterPro" id="IPR036250">
    <property type="entry name" value="AcylCo_DH-like_C"/>
</dbReference>
<organism evidence="11 12">
    <name type="scientific">Chrysochromulina tobinii</name>
    <dbReference type="NCBI Taxonomy" id="1460289"/>
    <lineage>
        <taxon>Eukaryota</taxon>
        <taxon>Haptista</taxon>
        <taxon>Haptophyta</taxon>
        <taxon>Prymnesiophyceae</taxon>
        <taxon>Prymnesiales</taxon>
        <taxon>Chrysochromulinaceae</taxon>
        <taxon>Chrysochromulina</taxon>
    </lineage>
</organism>
<evidence type="ECO:0000256" key="6">
    <source>
        <dbReference type="ARBA" id="ARBA00023002"/>
    </source>
</evidence>
<evidence type="ECO:0000256" key="7">
    <source>
        <dbReference type="RuleBase" id="RU362125"/>
    </source>
</evidence>
<dbReference type="EMBL" id="JWZX01002158">
    <property type="protein sequence ID" value="KOO30805.1"/>
    <property type="molecule type" value="Genomic_DNA"/>
</dbReference>
<dbReference type="InterPro" id="IPR009075">
    <property type="entry name" value="AcylCo_DH/oxidase_C"/>
</dbReference>
<evidence type="ECO:0000259" key="8">
    <source>
        <dbReference type="Pfam" id="PF00441"/>
    </source>
</evidence>
<keyword evidence="5 7" id="KW-0274">FAD</keyword>
<dbReference type="PANTHER" id="PTHR48083">
    <property type="entry name" value="MEDIUM-CHAIN SPECIFIC ACYL-COA DEHYDROGENASE, MITOCHONDRIAL-RELATED"/>
    <property type="match status" value="1"/>
</dbReference>
<dbReference type="GO" id="GO:0050660">
    <property type="term" value="F:flavin adenine dinucleotide binding"/>
    <property type="evidence" value="ECO:0007669"/>
    <property type="project" value="InterPro"/>
</dbReference>
<feature type="domain" description="Acyl-CoA dehydrogenase/oxidase N-terminal" evidence="10">
    <location>
        <begin position="66"/>
        <end position="198"/>
    </location>
</feature>
<dbReference type="GO" id="GO:0003995">
    <property type="term" value="F:acyl-CoA dehydrogenase activity"/>
    <property type="evidence" value="ECO:0007669"/>
    <property type="project" value="TreeGrafter"/>
</dbReference>
<dbReference type="Pfam" id="PF00441">
    <property type="entry name" value="Acyl-CoA_dh_1"/>
    <property type="match status" value="1"/>
</dbReference>
<dbReference type="GO" id="GO:0005737">
    <property type="term" value="C:cytoplasm"/>
    <property type="evidence" value="ECO:0007669"/>
    <property type="project" value="TreeGrafter"/>
</dbReference>
<dbReference type="Gene3D" id="2.40.110.10">
    <property type="entry name" value="Butyryl-CoA Dehydrogenase, subunit A, domain 2"/>
    <property type="match status" value="1"/>
</dbReference>
<dbReference type="GO" id="GO:0033539">
    <property type="term" value="P:fatty acid beta-oxidation using acyl-CoA dehydrogenase"/>
    <property type="evidence" value="ECO:0007669"/>
    <property type="project" value="TreeGrafter"/>
</dbReference>
<comment type="caution">
    <text evidence="11">The sequence shown here is derived from an EMBL/GenBank/DDBJ whole genome shotgun (WGS) entry which is preliminary data.</text>
</comment>
<gene>
    <name evidence="11" type="ORF">Ctob_002403</name>
</gene>
<keyword evidence="6 7" id="KW-0560">Oxidoreductase</keyword>
<evidence type="ECO:0000256" key="3">
    <source>
        <dbReference type="ARBA" id="ARBA00011738"/>
    </source>
</evidence>
<dbReference type="InterPro" id="IPR037069">
    <property type="entry name" value="AcylCoA_DH/ox_N_sf"/>
</dbReference>
<feature type="domain" description="Acyl-CoA oxidase/dehydrogenase middle" evidence="9">
    <location>
        <begin position="203"/>
        <end position="304"/>
    </location>
</feature>